<protein>
    <submittedName>
        <fullName evidence="2">Cyclic nucleotide-binding protein</fullName>
    </submittedName>
</protein>
<evidence type="ECO:0000259" key="1">
    <source>
        <dbReference type="PROSITE" id="PS50042"/>
    </source>
</evidence>
<dbReference type="InterPro" id="IPR014710">
    <property type="entry name" value="RmlC-like_jellyroll"/>
</dbReference>
<reference evidence="3" key="2">
    <citation type="submission" date="2011-02" db="EMBL/GenBank/DDBJ databases">
        <title>The complete genome of Pedobacter saltans DSM 12145.</title>
        <authorList>
            <consortium name="US DOE Joint Genome Institute (JGI-PGF)"/>
            <person name="Lucas S."/>
            <person name="Copeland A."/>
            <person name="Lapidus A."/>
            <person name="Bruce D."/>
            <person name="Goodwin L."/>
            <person name="Pitluck S."/>
            <person name="Kyrpides N."/>
            <person name="Mavromatis K."/>
            <person name="Pagani I."/>
            <person name="Ivanova N."/>
            <person name="Ovchinnikova G."/>
            <person name="Lu M."/>
            <person name="Detter J.C."/>
            <person name="Han C."/>
            <person name="Land M."/>
            <person name="Hauser L."/>
            <person name="Markowitz V."/>
            <person name="Cheng J.-F."/>
            <person name="Hugenholtz P."/>
            <person name="Woyke T."/>
            <person name="Wu D."/>
            <person name="Tindall B."/>
            <person name="Pomrenke H.G."/>
            <person name="Brambilla E."/>
            <person name="Klenk H.-P."/>
            <person name="Eisen J.A."/>
        </authorList>
    </citation>
    <scope>NUCLEOTIDE SEQUENCE [LARGE SCALE GENOMIC DNA]</scope>
    <source>
        <strain evidence="3">ATCC 51119 / DSM 12145 / JCM 21818 / LMG 10337 / NBRC 100064 / NCIMB 13643</strain>
    </source>
</reference>
<sequence>METQALFSLLEDLVEEIPQSFFIKLDQELKPKLYSERTIIIERGSYQRYFYYLSKGIATGRDEERIVSFFCEENEIILFDESFIDDLPSTLEITVEKGSVVYEIERDKFLKFENKHFTNILLTKILLANDSYFNSLNTKMKSLSVKERIELVRKRHKSFFLAKLDILASFMGASIAQVCTHRKALAKLGVKS</sequence>
<evidence type="ECO:0000313" key="3">
    <source>
        <dbReference type="Proteomes" id="UP000000310"/>
    </source>
</evidence>
<name>F0SDT8_PSESL</name>
<dbReference type="PROSITE" id="PS50042">
    <property type="entry name" value="CNMP_BINDING_3"/>
    <property type="match status" value="1"/>
</dbReference>
<dbReference type="InterPro" id="IPR000595">
    <property type="entry name" value="cNMP-bd_dom"/>
</dbReference>
<dbReference type="SUPFAM" id="SSF51206">
    <property type="entry name" value="cAMP-binding domain-like"/>
    <property type="match status" value="1"/>
</dbReference>
<organism evidence="2 3">
    <name type="scientific">Pseudopedobacter saltans (strain ATCC 51119 / DSM 12145 / JCM 21818 / CCUG 39354 / LMG 10337 / NBRC 100064 / NCIMB 13643)</name>
    <name type="common">Pedobacter saltans</name>
    <dbReference type="NCBI Taxonomy" id="762903"/>
    <lineage>
        <taxon>Bacteria</taxon>
        <taxon>Pseudomonadati</taxon>
        <taxon>Bacteroidota</taxon>
        <taxon>Sphingobacteriia</taxon>
        <taxon>Sphingobacteriales</taxon>
        <taxon>Sphingobacteriaceae</taxon>
        <taxon>Pseudopedobacter</taxon>
    </lineage>
</organism>
<dbReference type="EMBL" id="CP002545">
    <property type="protein sequence ID" value="ADY51834.1"/>
    <property type="molecule type" value="Genomic_DNA"/>
</dbReference>
<gene>
    <name evidence="2" type="ordered locus">Pedsa_1267</name>
</gene>
<dbReference type="Proteomes" id="UP000000310">
    <property type="component" value="Chromosome"/>
</dbReference>
<dbReference type="RefSeq" id="WP_013632333.1">
    <property type="nucleotide sequence ID" value="NC_015177.1"/>
</dbReference>
<evidence type="ECO:0000313" key="2">
    <source>
        <dbReference type="EMBL" id="ADY51834.1"/>
    </source>
</evidence>
<dbReference type="InterPro" id="IPR018490">
    <property type="entry name" value="cNMP-bd_dom_sf"/>
</dbReference>
<keyword evidence="3" id="KW-1185">Reference proteome</keyword>
<feature type="domain" description="Cyclic nucleotide-binding" evidence="1">
    <location>
        <begin position="13"/>
        <end position="56"/>
    </location>
</feature>
<dbReference type="HOGENOM" id="CLU_1414114_0_0_10"/>
<dbReference type="Gene3D" id="2.60.120.10">
    <property type="entry name" value="Jelly Rolls"/>
    <property type="match status" value="1"/>
</dbReference>
<accession>F0SDT8</accession>
<proteinExistence type="predicted"/>
<dbReference type="KEGG" id="psn:Pedsa_1267"/>
<dbReference type="AlphaFoldDB" id="F0SDT8"/>
<reference evidence="2 3" key="1">
    <citation type="journal article" date="2011" name="Stand. Genomic Sci.">
        <title>Complete genome sequence of the gliding, heparinolytic Pedobacter saltans type strain (113).</title>
        <authorList>
            <person name="Liolios K."/>
            <person name="Sikorski J."/>
            <person name="Lu M."/>
            <person name="Nolan M."/>
            <person name="Lapidus A."/>
            <person name="Lucas S."/>
            <person name="Hammon N."/>
            <person name="Deshpande S."/>
            <person name="Cheng J.F."/>
            <person name="Tapia R."/>
            <person name="Han C."/>
            <person name="Goodwin L."/>
            <person name="Pitluck S."/>
            <person name="Huntemann M."/>
            <person name="Ivanova N."/>
            <person name="Pagani I."/>
            <person name="Mavromatis K."/>
            <person name="Ovchinikova G."/>
            <person name="Pati A."/>
            <person name="Chen A."/>
            <person name="Palaniappan K."/>
            <person name="Land M."/>
            <person name="Hauser L."/>
            <person name="Brambilla E.M."/>
            <person name="Kotsyurbenko O."/>
            <person name="Rohde M."/>
            <person name="Tindall B.J."/>
            <person name="Abt B."/>
            <person name="Goker M."/>
            <person name="Detter J.C."/>
            <person name="Woyke T."/>
            <person name="Bristow J."/>
            <person name="Eisen J.A."/>
            <person name="Markowitz V."/>
            <person name="Hugenholtz P."/>
            <person name="Klenk H.P."/>
            <person name="Kyrpides N.C."/>
        </authorList>
    </citation>
    <scope>NUCLEOTIDE SEQUENCE [LARGE SCALE GENOMIC DNA]</scope>
    <source>
        <strain evidence="3">ATCC 51119 / DSM 12145 / JCM 21818 / LMG 10337 / NBRC 100064 / NCIMB 13643</strain>
    </source>
</reference>